<accession>A0A167JGM0</accession>
<sequence>MDIDFETTPNQQTKPMEAMCSQTNTLVYKRAPISDNKVAFTNESNGESNNGNENDNDKESNSREESEDDEDDIVEIEVKEFDSKGQSIEFFNKLLLIYKQNFQLPLSLSGLQSMTGFSAMTKEIKRLVTCQDCYKMYEESIPAPFNCDFIKLCAHTACDCKLMIQSLSGEFKITHTLCNIYDGEAWTGLKDNNNKIFVENFRSLMMTLNINWFQPFDGTSYSCGAIYLVINNLSRNGATVRAALLMVACNISAAKKTSGFSAHNSTCACYKFKRVHAEEWNSASTPSERQQLEIEYGVQWSQLYRLGYFDPTVAVMMILPSDFTKLKKKVGKSFSHMKADEWKPWILMYSPMLLKPVLLSNMFNGWIDYVKAYCVLVKPSISFINIDHAHSYLQELCQSCEDTYEPKVLTCNMHLHLNLHDTIRDFGPVYGYWLFGFKIYNGLLKNNKKNKKDRFETTYMTKLTADAYKAYYVQNILSCSSLIPFLSLLEKCISTTAPITTYVTYAPTNQQPFQLQQFVNSSLSQAAPIKGNEPLPPFSFPLQSLKKFTMSNIDYPQLLDYYKIAYAIPNLISYHNARLSQYFVNNQMTILKSIDLLGQTYIGNNSSGKCGSLVKAFLCSSNSRASSLYTGQIQYLFIHSFTLPSQPNHQASTLHQDQHVFAYIQWYNLTNDNEHRDEGIEIYLPDFSADNYHDILPVHCIHLEIATAVDVTDMNEERMLVIPMPKNTMLEAFMNKYTL</sequence>
<dbReference type="AlphaFoldDB" id="A0A167JGM0"/>
<feature type="region of interest" description="Disordered" evidence="1">
    <location>
        <begin position="37"/>
        <end position="71"/>
    </location>
</feature>
<evidence type="ECO:0000256" key="1">
    <source>
        <dbReference type="SAM" id="MobiDB-lite"/>
    </source>
</evidence>
<feature type="compositionally biased region" description="Low complexity" evidence="1">
    <location>
        <begin position="42"/>
        <end position="53"/>
    </location>
</feature>
<reference evidence="3" key="1">
    <citation type="submission" date="2015-06" db="EMBL/GenBank/DDBJ databases">
        <title>Expansion of signal transduction pathways in fungi by whole-genome duplication.</title>
        <authorList>
            <consortium name="DOE Joint Genome Institute"/>
            <person name="Corrochano L.M."/>
            <person name="Kuo A."/>
            <person name="Marcet-Houben M."/>
            <person name="Polaino S."/>
            <person name="Salamov A."/>
            <person name="Villalobos J.M."/>
            <person name="Alvarez M.I."/>
            <person name="Avalos J."/>
            <person name="Benito E.P."/>
            <person name="Benoit I."/>
            <person name="Burger G."/>
            <person name="Camino L.P."/>
            <person name="Canovas D."/>
            <person name="Cerda-Olmedo E."/>
            <person name="Cheng J.-F."/>
            <person name="Dominguez A."/>
            <person name="Elias M."/>
            <person name="Eslava A.P."/>
            <person name="Glaser F."/>
            <person name="Grimwood J."/>
            <person name="Gutierrez G."/>
            <person name="Heitman J."/>
            <person name="Henrissat B."/>
            <person name="Iturriaga E.A."/>
            <person name="Lang B.F."/>
            <person name="Lavin J.L."/>
            <person name="Lee S."/>
            <person name="Li W."/>
            <person name="Lindquist E."/>
            <person name="Lopez-Garcia S."/>
            <person name="Luque E.M."/>
            <person name="Marcos A.T."/>
            <person name="Martin J."/>
            <person name="McCluskey K."/>
            <person name="Medina H.R."/>
            <person name="Miralles-Duran A."/>
            <person name="Miyazaki A."/>
            <person name="Munoz-Torres E."/>
            <person name="Oguiza J.A."/>
            <person name="Ohm R."/>
            <person name="Olmedo M."/>
            <person name="Orejas M."/>
            <person name="Ortiz-Castellanos L."/>
            <person name="Pisabarro A.G."/>
            <person name="Rodriguez-Romero J."/>
            <person name="Ruiz-Herrera J."/>
            <person name="Ruiz-Vazquez R."/>
            <person name="Sanz C."/>
            <person name="Schackwitz W."/>
            <person name="Schmutz J."/>
            <person name="Shahriari M."/>
            <person name="Shelest E."/>
            <person name="Silva-Franco F."/>
            <person name="Soanes D."/>
            <person name="Syed K."/>
            <person name="Tagua V.G."/>
            <person name="Talbot N.J."/>
            <person name="Thon M."/>
            <person name="De vries R.P."/>
            <person name="Wiebenga A."/>
            <person name="Yadav J.S."/>
            <person name="Braun E.L."/>
            <person name="Baker S."/>
            <person name="Garre V."/>
            <person name="Horwitz B."/>
            <person name="Torres-Martinez S."/>
            <person name="Idnurm A."/>
            <person name="Herrera-Estrella A."/>
            <person name="Gabaldon T."/>
            <person name="Grigoriev I.V."/>
        </authorList>
    </citation>
    <scope>NUCLEOTIDE SEQUENCE [LARGE SCALE GENOMIC DNA]</scope>
    <source>
        <strain evidence="3">NRRL 1555(-)</strain>
    </source>
</reference>
<evidence type="ECO:0000313" key="3">
    <source>
        <dbReference type="Proteomes" id="UP000077315"/>
    </source>
</evidence>
<keyword evidence="3" id="KW-1185">Reference proteome</keyword>
<dbReference type="Proteomes" id="UP000077315">
    <property type="component" value="Unassembled WGS sequence"/>
</dbReference>
<gene>
    <name evidence="2" type="ORF">PHYBLDRAFT_152965</name>
</gene>
<dbReference type="PANTHER" id="PTHR46579">
    <property type="entry name" value="F5/8 TYPE C DOMAIN-CONTAINING PROTEIN-RELATED"/>
    <property type="match status" value="1"/>
</dbReference>
<dbReference type="OrthoDB" id="2431110at2759"/>
<dbReference type="PANTHER" id="PTHR46579:SF2">
    <property type="entry name" value="C2H2-TYPE DOMAIN-CONTAINING PROTEIN"/>
    <property type="match status" value="1"/>
</dbReference>
<proteinExistence type="predicted"/>
<dbReference type="InParanoid" id="A0A167JGM0"/>
<evidence type="ECO:0000313" key="2">
    <source>
        <dbReference type="EMBL" id="OAD65938.1"/>
    </source>
</evidence>
<dbReference type="RefSeq" id="XP_018283978.1">
    <property type="nucleotide sequence ID" value="XM_018433043.1"/>
</dbReference>
<name>A0A167JGM0_PHYB8</name>
<dbReference type="VEuPathDB" id="FungiDB:PHYBLDRAFT_152965"/>
<organism evidence="2 3">
    <name type="scientific">Phycomyces blakesleeanus (strain ATCC 8743b / DSM 1359 / FGSC 10004 / NBRC 33097 / NRRL 1555)</name>
    <dbReference type="NCBI Taxonomy" id="763407"/>
    <lineage>
        <taxon>Eukaryota</taxon>
        <taxon>Fungi</taxon>
        <taxon>Fungi incertae sedis</taxon>
        <taxon>Mucoromycota</taxon>
        <taxon>Mucoromycotina</taxon>
        <taxon>Mucoromycetes</taxon>
        <taxon>Mucorales</taxon>
        <taxon>Phycomycetaceae</taxon>
        <taxon>Phycomyces</taxon>
    </lineage>
</organism>
<dbReference type="EMBL" id="KV441007">
    <property type="protein sequence ID" value="OAD65938.1"/>
    <property type="molecule type" value="Genomic_DNA"/>
</dbReference>
<dbReference type="GeneID" id="28993949"/>
<protein>
    <submittedName>
        <fullName evidence="2">Uncharacterized protein</fullName>
    </submittedName>
</protein>
<feature type="compositionally biased region" description="Basic and acidic residues" evidence="1">
    <location>
        <begin position="55"/>
        <end position="64"/>
    </location>
</feature>